<evidence type="ECO:0000256" key="2">
    <source>
        <dbReference type="ARBA" id="ARBA00022723"/>
    </source>
</evidence>
<dbReference type="GO" id="GO:0001228">
    <property type="term" value="F:DNA-binding transcription activator activity, RNA polymerase II-specific"/>
    <property type="evidence" value="ECO:0007669"/>
    <property type="project" value="TreeGrafter"/>
</dbReference>
<dbReference type="SMART" id="SM00355">
    <property type="entry name" value="ZnF_C2H2"/>
    <property type="match status" value="5"/>
</dbReference>
<dbReference type="PROSITE" id="PS00028">
    <property type="entry name" value="ZINC_FINGER_C2H2_1"/>
    <property type="match status" value="2"/>
</dbReference>
<feature type="domain" description="C2H2-type" evidence="9">
    <location>
        <begin position="126"/>
        <end position="154"/>
    </location>
</feature>
<evidence type="ECO:0000256" key="3">
    <source>
        <dbReference type="ARBA" id="ARBA00022737"/>
    </source>
</evidence>
<dbReference type="AlphaFoldDB" id="A0A8S1DVP4"/>
<evidence type="ECO:0000313" key="10">
    <source>
        <dbReference type="EMBL" id="CAB3384208.1"/>
    </source>
</evidence>
<evidence type="ECO:0000256" key="4">
    <source>
        <dbReference type="ARBA" id="ARBA00022771"/>
    </source>
</evidence>
<evidence type="ECO:0000256" key="6">
    <source>
        <dbReference type="ARBA" id="ARBA00023242"/>
    </source>
</evidence>
<name>A0A8S1DVP4_9INSE</name>
<dbReference type="Gene3D" id="3.30.160.60">
    <property type="entry name" value="Classic Zinc Finger"/>
    <property type="match status" value="2"/>
</dbReference>
<keyword evidence="5" id="KW-0862">Zinc</keyword>
<feature type="domain" description="C2H2-type" evidence="9">
    <location>
        <begin position="183"/>
        <end position="206"/>
    </location>
</feature>
<dbReference type="PROSITE" id="PS50157">
    <property type="entry name" value="ZINC_FINGER_C2H2_2"/>
    <property type="match status" value="3"/>
</dbReference>
<keyword evidence="4 7" id="KW-0863">Zinc-finger</keyword>
<proteinExistence type="predicted"/>
<dbReference type="InterPro" id="IPR013087">
    <property type="entry name" value="Znf_C2H2_type"/>
</dbReference>
<dbReference type="PANTHER" id="PTHR24376:SF216">
    <property type="entry name" value="ZINC FINGER PROTEIN 420-LIKE"/>
    <property type="match status" value="1"/>
</dbReference>
<comment type="caution">
    <text evidence="10">The sequence shown here is derived from an EMBL/GenBank/DDBJ whole genome shotgun (WGS) entry which is preliminary data.</text>
</comment>
<evidence type="ECO:0000256" key="5">
    <source>
        <dbReference type="ARBA" id="ARBA00022833"/>
    </source>
</evidence>
<gene>
    <name evidence="10" type="ORF">CLODIP_2_CD14035</name>
</gene>
<feature type="domain" description="C2H2-type" evidence="9">
    <location>
        <begin position="401"/>
        <end position="429"/>
    </location>
</feature>
<evidence type="ECO:0000313" key="11">
    <source>
        <dbReference type="Proteomes" id="UP000494165"/>
    </source>
</evidence>
<dbReference type="Proteomes" id="UP000494165">
    <property type="component" value="Unassembled WGS sequence"/>
</dbReference>
<keyword evidence="2" id="KW-0479">Metal-binding</keyword>
<dbReference type="InterPro" id="IPR036236">
    <property type="entry name" value="Znf_C2H2_sf"/>
</dbReference>
<dbReference type="OrthoDB" id="427030at2759"/>
<dbReference type="PANTHER" id="PTHR24376">
    <property type="entry name" value="ZINC FINGER PROTEIN"/>
    <property type="match status" value="1"/>
</dbReference>
<dbReference type="GO" id="GO:0008270">
    <property type="term" value="F:zinc ion binding"/>
    <property type="evidence" value="ECO:0007669"/>
    <property type="project" value="UniProtKB-KW"/>
</dbReference>
<dbReference type="EMBL" id="CADEPI010000342">
    <property type="protein sequence ID" value="CAB3384208.1"/>
    <property type="molecule type" value="Genomic_DNA"/>
</dbReference>
<keyword evidence="6" id="KW-0539">Nucleus</keyword>
<protein>
    <recommendedName>
        <fullName evidence="9">C2H2-type domain-containing protein</fullName>
    </recommendedName>
</protein>
<reference evidence="10 11" key="1">
    <citation type="submission" date="2020-04" db="EMBL/GenBank/DDBJ databases">
        <authorList>
            <person name="Alioto T."/>
            <person name="Alioto T."/>
            <person name="Gomez Garrido J."/>
        </authorList>
    </citation>
    <scope>NUCLEOTIDE SEQUENCE [LARGE SCALE GENOMIC DNA]</scope>
</reference>
<dbReference type="GO" id="GO:0005634">
    <property type="term" value="C:nucleus"/>
    <property type="evidence" value="ECO:0007669"/>
    <property type="project" value="UniProtKB-SubCell"/>
</dbReference>
<evidence type="ECO:0000256" key="7">
    <source>
        <dbReference type="PROSITE-ProRule" id="PRU00042"/>
    </source>
</evidence>
<feature type="compositionally biased region" description="Polar residues" evidence="8">
    <location>
        <begin position="17"/>
        <end position="30"/>
    </location>
</feature>
<comment type="subcellular location">
    <subcellularLocation>
        <location evidence="1">Nucleus</location>
    </subcellularLocation>
</comment>
<feature type="region of interest" description="Disordered" evidence="8">
    <location>
        <begin position="1"/>
        <end position="30"/>
    </location>
</feature>
<evidence type="ECO:0000259" key="9">
    <source>
        <dbReference type="PROSITE" id="PS50157"/>
    </source>
</evidence>
<keyword evidence="3" id="KW-0677">Repeat</keyword>
<sequence>MSQIVEEGAGIAEKRNANSTDSSHSTSTILNKSSGFNDHCKVKMGLSLTFHGNEKPGPSLLQEYSVCDDSAAPNGGSKPQMRSSLPVQLTDLGNCLDPEGRFKCQFCLKRFSQDKLRAFMHHMRNFQCKQCKKVFNCLSKLKFHKNSTSCDSKKLFQEHDNDAGDCEKIEGKSCTDILSAQKYECKQCNKLFNSARGLNLHVTLTHKAIIKRSLEKKCMKCKIVFKSEHQEKKHNCKYKKKWEKCKFCSLKFFSSDYHLNSARFRKCYTCSELFICRGVCQAHMKSCSPEKLKKTTEDPPPVEFQEPALSTQWKCIHCETLCPSEEMLRNHSRPTNCPRCGFVQACSKMLANHLDCCRFERGAAPVAMLICPMCFSGFEDATHLGMHVIGCSPVQSSSLQFPCTFCTKVFHTKSKLQSHEHRRHANQMAQAKLINELTQENQKMKALTAEFVKSRVVKKEPVEFITLDDSDDEDSFAARIKRESEG</sequence>
<evidence type="ECO:0000256" key="1">
    <source>
        <dbReference type="ARBA" id="ARBA00004123"/>
    </source>
</evidence>
<dbReference type="SUPFAM" id="SSF57667">
    <property type="entry name" value="beta-beta-alpha zinc fingers"/>
    <property type="match status" value="1"/>
</dbReference>
<accession>A0A8S1DVP4</accession>
<keyword evidence="11" id="KW-1185">Reference proteome</keyword>
<dbReference type="GO" id="GO:0000978">
    <property type="term" value="F:RNA polymerase II cis-regulatory region sequence-specific DNA binding"/>
    <property type="evidence" value="ECO:0007669"/>
    <property type="project" value="TreeGrafter"/>
</dbReference>
<organism evidence="10 11">
    <name type="scientific">Cloeon dipterum</name>
    <dbReference type="NCBI Taxonomy" id="197152"/>
    <lineage>
        <taxon>Eukaryota</taxon>
        <taxon>Metazoa</taxon>
        <taxon>Ecdysozoa</taxon>
        <taxon>Arthropoda</taxon>
        <taxon>Hexapoda</taxon>
        <taxon>Insecta</taxon>
        <taxon>Pterygota</taxon>
        <taxon>Palaeoptera</taxon>
        <taxon>Ephemeroptera</taxon>
        <taxon>Pisciforma</taxon>
        <taxon>Baetidae</taxon>
        <taxon>Cloeon</taxon>
    </lineage>
</organism>
<evidence type="ECO:0000256" key="8">
    <source>
        <dbReference type="SAM" id="MobiDB-lite"/>
    </source>
</evidence>